<dbReference type="InterPro" id="IPR029058">
    <property type="entry name" value="AB_hydrolase_fold"/>
</dbReference>
<reference evidence="5" key="1">
    <citation type="submission" date="2021-02" db="EMBL/GenBank/DDBJ databases">
        <authorList>
            <person name="Nieuwenhuis M."/>
            <person name="Van De Peppel L.J.J."/>
        </authorList>
    </citation>
    <scope>NUCLEOTIDE SEQUENCE</scope>
    <source>
        <strain evidence="5">D49</strain>
    </source>
</reference>
<dbReference type="InterPro" id="IPR044294">
    <property type="entry name" value="Lipase-like"/>
</dbReference>
<dbReference type="Pfam" id="PF05057">
    <property type="entry name" value="DUF676"/>
    <property type="match status" value="1"/>
</dbReference>
<evidence type="ECO:0000259" key="4">
    <source>
        <dbReference type="Pfam" id="PF05057"/>
    </source>
</evidence>
<comment type="caution">
    <text evidence="5">The sequence shown here is derived from an EMBL/GenBank/DDBJ whole genome shotgun (WGS) entry which is preliminary data.</text>
</comment>
<feature type="transmembrane region" description="Helical" evidence="3">
    <location>
        <begin position="291"/>
        <end position="313"/>
    </location>
</feature>
<accession>A0A9P7FWP0</accession>
<dbReference type="EMBL" id="JABCKI010005810">
    <property type="protein sequence ID" value="KAG5637683.1"/>
    <property type="molecule type" value="Genomic_DNA"/>
</dbReference>
<dbReference type="SUPFAM" id="SSF53474">
    <property type="entry name" value="alpha/beta-Hydrolases"/>
    <property type="match status" value="1"/>
</dbReference>
<organism evidence="5 6">
    <name type="scientific">Sphagnurus paluster</name>
    <dbReference type="NCBI Taxonomy" id="117069"/>
    <lineage>
        <taxon>Eukaryota</taxon>
        <taxon>Fungi</taxon>
        <taxon>Dikarya</taxon>
        <taxon>Basidiomycota</taxon>
        <taxon>Agaricomycotina</taxon>
        <taxon>Agaricomycetes</taxon>
        <taxon>Agaricomycetidae</taxon>
        <taxon>Agaricales</taxon>
        <taxon>Tricholomatineae</taxon>
        <taxon>Lyophyllaceae</taxon>
        <taxon>Sphagnurus</taxon>
    </lineage>
</organism>
<keyword evidence="3" id="KW-0472">Membrane</keyword>
<evidence type="ECO:0000313" key="5">
    <source>
        <dbReference type="EMBL" id="KAG5637683.1"/>
    </source>
</evidence>
<evidence type="ECO:0000313" key="6">
    <source>
        <dbReference type="Proteomes" id="UP000717328"/>
    </source>
</evidence>
<evidence type="ECO:0000256" key="1">
    <source>
        <dbReference type="ARBA" id="ARBA00007920"/>
    </source>
</evidence>
<keyword evidence="6" id="KW-1185">Reference proteome</keyword>
<gene>
    <name evidence="5" type="ORF">H0H81_003599</name>
</gene>
<keyword evidence="3" id="KW-0812">Transmembrane</keyword>
<feature type="domain" description="DUF676" evidence="4">
    <location>
        <begin position="3"/>
        <end position="204"/>
    </location>
</feature>
<dbReference type="Proteomes" id="UP000717328">
    <property type="component" value="Unassembled WGS sequence"/>
</dbReference>
<dbReference type="OrthoDB" id="273452at2759"/>
<dbReference type="AlphaFoldDB" id="A0A9P7FWP0"/>
<keyword evidence="3" id="KW-1133">Transmembrane helix</keyword>
<evidence type="ECO:0000256" key="3">
    <source>
        <dbReference type="SAM" id="Phobius"/>
    </source>
</evidence>
<dbReference type="Gene3D" id="3.40.50.1820">
    <property type="entry name" value="alpha/beta hydrolase"/>
    <property type="match status" value="1"/>
</dbReference>
<dbReference type="PANTHER" id="PTHR12482:SF62">
    <property type="entry name" value="LIPASE ROG1-RELATED"/>
    <property type="match status" value="1"/>
</dbReference>
<feature type="compositionally biased region" description="Polar residues" evidence="2">
    <location>
        <begin position="399"/>
        <end position="411"/>
    </location>
</feature>
<protein>
    <recommendedName>
        <fullName evidence="4">DUF676 domain-containing protein</fullName>
    </recommendedName>
</protein>
<dbReference type="InterPro" id="IPR007751">
    <property type="entry name" value="DUF676_lipase-like"/>
</dbReference>
<feature type="region of interest" description="Disordered" evidence="2">
    <location>
        <begin position="397"/>
        <end position="417"/>
    </location>
</feature>
<reference evidence="5" key="2">
    <citation type="submission" date="2021-10" db="EMBL/GenBank/DDBJ databases">
        <title>Phylogenomics reveals ancestral predisposition of the termite-cultivated fungus Termitomyces towards a domesticated lifestyle.</title>
        <authorList>
            <person name="Auxier B."/>
            <person name="Grum-Grzhimaylo A."/>
            <person name="Cardenas M.E."/>
            <person name="Lodge J.D."/>
            <person name="Laessoe T."/>
            <person name="Pedersen O."/>
            <person name="Smith M.E."/>
            <person name="Kuyper T.W."/>
            <person name="Franco-Molano E.A."/>
            <person name="Baroni T.J."/>
            <person name="Aanen D.K."/>
        </authorList>
    </citation>
    <scope>NUCLEOTIDE SEQUENCE</scope>
    <source>
        <strain evidence="5">D49</strain>
    </source>
</reference>
<proteinExistence type="inferred from homology"/>
<sequence>MSSVHLLVLIHGMWGNPGHLSELCRIITETYPTPLDDIKLEVLLAETNRDNSTYDGIDWGGERVAEEVVAKMDELKKDGKTVSRFSVTGYSLGGLIARYVVGILSQRGFFDQVTPVNFNTIATPHIGLPKYPSFISTLTSSLGSKLLSRTGEQFYLVDKWSVTGRPLIEVMADPKQIFHQALSQFRQIRIYANAVYDTTVPYVTSAIEIDDPFALFKTNGIQMQVKLLTELSRASHLVFYSDLDDKYFPLIKTFDLPEIPPAPTPKPVILSQDWFRDQKAGRPFLPTTLQVLYFLLPILMPVALSLAVINFSFQSCASRARIRLLEEDSKGQKLINILAQLEVELKDTVVNLMVDHPAESQPASYLPGQKQSPRPIPNDPIFVDTISSIEEGAGIPNSPAATLSGPSSSSKPAPEQPILSPLQHKIVGWLNQLPLRKDLAYFPDVRNSHGMIVCRDAHRFKVHRRGEGIVRHWAASFIL</sequence>
<evidence type="ECO:0000256" key="2">
    <source>
        <dbReference type="SAM" id="MobiDB-lite"/>
    </source>
</evidence>
<dbReference type="PANTHER" id="PTHR12482">
    <property type="entry name" value="LIPASE ROG1-RELATED-RELATED"/>
    <property type="match status" value="1"/>
</dbReference>
<comment type="similarity">
    <text evidence="1">Belongs to the putative lipase ROG1 family.</text>
</comment>
<name>A0A9P7FWP0_9AGAR</name>